<proteinExistence type="predicted"/>
<gene>
    <name evidence="1" type="ORF">J2X78_001475</name>
</gene>
<name>A0ACC6KU84_9SPHI</name>
<keyword evidence="2" id="KW-1185">Reference proteome</keyword>
<dbReference type="EMBL" id="JAVDTF010000001">
    <property type="protein sequence ID" value="MDR6782923.1"/>
    <property type="molecule type" value="Genomic_DNA"/>
</dbReference>
<protein>
    <submittedName>
        <fullName evidence="1">Uncharacterized protein</fullName>
    </submittedName>
</protein>
<accession>A0ACC6KU84</accession>
<dbReference type="Proteomes" id="UP001246858">
    <property type="component" value="Unassembled WGS sequence"/>
</dbReference>
<evidence type="ECO:0000313" key="2">
    <source>
        <dbReference type="Proteomes" id="UP001246858"/>
    </source>
</evidence>
<organism evidence="1 2">
    <name type="scientific">Pedobacter africanus</name>
    <dbReference type="NCBI Taxonomy" id="151894"/>
    <lineage>
        <taxon>Bacteria</taxon>
        <taxon>Pseudomonadati</taxon>
        <taxon>Bacteroidota</taxon>
        <taxon>Sphingobacteriia</taxon>
        <taxon>Sphingobacteriales</taxon>
        <taxon>Sphingobacteriaceae</taxon>
        <taxon>Pedobacter</taxon>
    </lineage>
</organism>
<evidence type="ECO:0000313" key="1">
    <source>
        <dbReference type="EMBL" id="MDR6782923.1"/>
    </source>
</evidence>
<comment type="caution">
    <text evidence="1">The sequence shown here is derived from an EMBL/GenBank/DDBJ whole genome shotgun (WGS) entry which is preliminary data.</text>
</comment>
<sequence>MLNLLKIFLNQKNDVFFNFQLLKSKTKRNSTKNFLKKNMHNFYVDIVGQNSYNTA</sequence>
<reference evidence="1" key="1">
    <citation type="submission" date="2023-07" db="EMBL/GenBank/DDBJ databases">
        <title>Sorghum-associated microbial communities from plants grown in Nebraska, USA.</title>
        <authorList>
            <person name="Schachtman D."/>
        </authorList>
    </citation>
    <scope>NUCLEOTIDE SEQUENCE</scope>
    <source>
        <strain evidence="1">2697</strain>
    </source>
</reference>